<proteinExistence type="predicted"/>
<reference evidence="1" key="1">
    <citation type="submission" date="2014-05" db="EMBL/GenBank/DDBJ databases">
        <authorList>
            <person name="Chronopoulou M."/>
        </authorList>
    </citation>
    <scope>NUCLEOTIDE SEQUENCE</scope>
    <source>
        <tissue evidence="1">Whole organism</tissue>
    </source>
</reference>
<evidence type="ECO:0000313" key="1">
    <source>
        <dbReference type="EMBL" id="CDW24492.1"/>
    </source>
</evidence>
<sequence length="28" mass="3263">MAARVRRRFISRRTVVRAIKGDLGLNSY</sequence>
<organism evidence="1">
    <name type="scientific">Lepeophtheirus salmonis</name>
    <name type="common">Salmon louse</name>
    <name type="synonym">Caligus salmonis</name>
    <dbReference type="NCBI Taxonomy" id="72036"/>
    <lineage>
        <taxon>Eukaryota</taxon>
        <taxon>Metazoa</taxon>
        <taxon>Ecdysozoa</taxon>
        <taxon>Arthropoda</taxon>
        <taxon>Crustacea</taxon>
        <taxon>Multicrustacea</taxon>
        <taxon>Hexanauplia</taxon>
        <taxon>Copepoda</taxon>
        <taxon>Siphonostomatoida</taxon>
        <taxon>Caligidae</taxon>
        <taxon>Lepeophtheirus</taxon>
    </lineage>
</organism>
<protein>
    <submittedName>
        <fullName evidence="1">Uncharacterized protein</fullName>
    </submittedName>
</protein>
<dbReference type="AlphaFoldDB" id="A0A0K2TFX4"/>
<dbReference type="EMBL" id="HACA01007131">
    <property type="protein sequence ID" value="CDW24492.1"/>
    <property type="molecule type" value="Transcribed_RNA"/>
</dbReference>
<name>A0A0K2TFX4_LEPSM</name>
<accession>A0A0K2TFX4</accession>